<dbReference type="PIRSF" id="PIRSF035875">
    <property type="entry name" value="RNase_BN"/>
    <property type="match status" value="1"/>
</dbReference>
<comment type="subcellular location">
    <subcellularLocation>
        <location evidence="1 7">Cell membrane</location>
        <topology evidence="1 7">Multi-pass membrane protein</topology>
    </subcellularLocation>
</comment>
<gene>
    <name evidence="8" type="ORF">SAMN04488051_101490</name>
</gene>
<dbReference type="OrthoDB" id="9808671at2"/>
<protein>
    <recommendedName>
        <fullName evidence="7">UPF0761 membrane protein SAMN04488051_101490</fullName>
    </recommendedName>
</protein>
<keyword evidence="2 7" id="KW-1003">Cell membrane</keyword>
<reference evidence="8 9" key="1">
    <citation type="submission" date="2016-10" db="EMBL/GenBank/DDBJ databases">
        <authorList>
            <person name="de Groot N.N."/>
        </authorList>
    </citation>
    <scope>NUCLEOTIDE SEQUENCE [LARGE SCALE GENOMIC DNA]</scope>
    <source>
        <strain evidence="8 9">CGMCC 1.3430</strain>
    </source>
</reference>
<name>A0A1H3Y2Q6_ALKAM</name>
<evidence type="ECO:0000256" key="7">
    <source>
        <dbReference type="HAMAP-Rule" id="MF_00672"/>
    </source>
</evidence>
<evidence type="ECO:0000256" key="2">
    <source>
        <dbReference type="ARBA" id="ARBA00022475"/>
    </source>
</evidence>
<feature type="transmembrane region" description="Helical" evidence="7">
    <location>
        <begin position="180"/>
        <end position="204"/>
    </location>
</feature>
<evidence type="ECO:0000256" key="4">
    <source>
        <dbReference type="ARBA" id="ARBA00022692"/>
    </source>
</evidence>
<dbReference type="NCBIfam" id="NF002457">
    <property type="entry name" value="PRK01637.1"/>
    <property type="match status" value="1"/>
</dbReference>
<feature type="transmembrane region" description="Helical" evidence="7">
    <location>
        <begin position="103"/>
        <end position="123"/>
    </location>
</feature>
<accession>A0A1H3Y2Q6</accession>
<keyword evidence="9" id="KW-1185">Reference proteome</keyword>
<sequence length="296" mass="33817">MQRSGLVQAIKWREFIHTSHLFIKGYIQRCQQDQINLVGGYLAYISLLSLVPFIAVMFSMLSAFPMFAEFRQSMESLLYANVVPSRGDEIKDYVNEFIGNTRGMTAVGITALIVVALLLIHNIDKTLNKIWRIHKRPRPVISFSIYWMILTLGPILFGTSIAVSSYLVTLTRFADDFTPGLSSFLLGLVPYLMSWLAFCILYLVVPNTKVRIRHAFFGGLLAMLLFELLKYGFALYITHFPSYQVIYGAMALIPILFLWVYLSWLVVLVGAELTAYLKDWEQLMKDEASETEECCE</sequence>
<dbReference type="InterPro" id="IPR023679">
    <property type="entry name" value="UPF0761_bac"/>
</dbReference>
<feature type="transmembrane region" description="Helical" evidence="7">
    <location>
        <begin position="41"/>
        <end position="68"/>
    </location>
</feature>
<feature type="transmembrane region" description="Helical" evidence="7">
    <location>
        <begin position="144"/>
        <end position="168"/>
    </location>
</feature>
<evidence type="ECO:0000256" key="6">
    <source>
        <dbReference type="ARBA" id="ARBA00023136"/>
    </source>
</evidence>
<keyword evidence="6 7" id="KW-0472">Membrane</keyword>
<organism evidence="8 9">
    <name type="scientific">Alkalimonas amylolytica</name>
    <dbReference type="NCBI Taxonomy" id="152573"/>
    <lineage>
        <taxon>Bacteria</taxon>
        <taxon>Pseudomonadati</taxon>
        <taxon>Pseudomonadota</taxon>
        <taxon>Gammaproteobacteria</taxon>
        <taxon>Alkalimonas</taxon>
    </lineage>
</organism>
<dbReference type="STRING" id="152573.SAMN04488051_101490"/>
<keyword evidence="5 7" id="KW-1133">Transmembrane helix</keyword>
<keyword evidence="3" id="KW-0997">Cell inner membrane</keyword>
<proteinExistence type="inferred from homology"/>
<dbReference type="PANTHER" id="PTHR30213:SF0">
    <property type="entry name" value="UPF0761 MEMBRANE PROTEIN YIHY"/>
    <property type="match status" value="1"/>
</dbReference>
<evidence type="ECO:0000313" key="8">
    <source>
        <dbReference type="EMBL" id="SEA05124.1"/>
    </source>
</evidence>
<dbReference type="Pfam" id="PF03631">
    <property type="entry name" value="Virul_fac_BrkB"/>
    <property type="match status" value="1"/>
</dbReference>
<dbReference type="GO" id="GO:0005886">
    <property type="term" value="C:plasma membrane"/>
    <property type="evidence" value="ECO:0007669"/>
    <property type="project" value="UniProtKB-SubCell"/>
</dbReference>
<evidence type="ECO:0000313" key="9">
    <source>
        <dbReference type="Proteomes" id="UP000198773"/>
    </source>
</evidence>
<dbReference type="EMBL" id="FNRM01000001">
    <property type="protein sequence ID" value="SEA05124.1"/>
    <property type="molecule type" value="Genomic_DNA"/>
</dbReference>
<evidence type="ECO:0000256" key="3">
    <source>
        <dbReference type="ARBA" id="ARBA00022519"/>
    </source>
</evidence>
<comment type="similarity">
    <text evidence="7">Belongs to the UPF0761 family.</text>
</comment>
<dbReference type="PANTHER" id="PTHR30213">
    <property type="entry name" value="INNER MEMBRANE PROTEIN YHJD"/>
    <property type="match status" value="1"/>
</dbReference>
<dbReference type="HAMAP" id="MF_00672">
    <property type="entry name" value="UPF0761"/>
    <property type="match status" value="1"/>
</dbReference>
<keyword evidence="4 7" id="KW-0812">Transmembrane</keyword>
<dbReference type="Proteomes" id="UP000198773">
    <property type="component" value="Unassembled WGS sequence"/>
</dbReference>
<evidence type="ECO:0000256" key="5">
    <source>
        <dbReference type="ARBA" id="ARBA00022989"/>
    </source>
</evidence>
<feature type="transmembrane region" description="Helical" evidence="7">
    <location>
        <begin position="216"/>
        <end position="239"/>
    </location>
</feature>
<dbReference type="NCBIfam" id="TIGR00765">
    <property type="entry name" value="yihY_not_rbn"/>
    <property type="match status" value="1"/>
</dbReference>
<feature type="transmembrane region" description="Helical" evidence="7">
    <location>
        <begin position="245"/>
        <end position="269"/>
    </location>
</feature>
<evidence type="ECO:0000256" key="1">
    <source>
        <dbReference type="ARBA" id="ARBA00004651"/>
    </source>
</evidence>
<dbReference type="InterPro" id="IPR017039">
    <property type="entry name" value="Virul_fac_BrkB"/>
</dbReference>
<dbReference type="AlphaFoldDB" id="A0A1H3Y2Q6"/>